<dbReference type="Gene3D" id="2.70.170.10">
    <property type="entry name" value="Neurotransmitter-gated ion-channel ligand-binding domain"/>
    <property type="match status" value="1"/>
</dbReference>
<evidence type="ECO:0000313" key="6">
    <source>
        <dbReference type="WBParaSite" id="PSAMB.scaffold8854size5691.g31858.t1"/>
    </source>
</evidence>
<dbReference type="PANTHER" id="PTHR18945">
    <property type="entry name" value="NEUROTRANSMITTER GATED ION CHANNEL"/>
    <property type="match status" value="1"/>
</dbReference>
<keyword evidence="2" id="KW-1133">Transmembrane helix</keyword>
<accession>A0A914XIG7</accession>
<reference evidence="6" key="1">
    <citation type="submission" date="2022-11" db="UniProtKB">
        <authorList>
            <consortium name="WormBaseParasite"/>
        </authorList>
    </citation>
    <scope>IDENTIFICATION</scope>
</reference>
<dbReference type="GO" id="GO:0016020">
    <property type="term" value="C:membrane"/>
    <property type="evidence" value="ECO:0007669"/>
    <property type="project" value="InterPro"/>
</dbReference>
<dbReference type="SUPFAM" id="SSF63712">
    <property type="entry name" value="Nicotinic receptor ligand binding domain-like"/>
    <property type="match status" value="1"/>
</dbReference>
<dbReference type="PROSITE" id="PS51670">
    <property type="entry name" value="SHKT"/>
    <property type="match status" value="1"/>
</dbReference>
<feature type="transmembrane region" description="Helical" evidence="2">
    <location>
        <begin position="441"/>
        <end position="463"/>
    </location>
</feature>
<evidence type="ECO:0000256" key="2">
    <source>
        <dbReference type="SAM" id="Phobius"/>
    </source>
</evidence>
<dbReference type="Pfam" id="PF02931">
    <property type="entry name" value="Neur_chan_LBD"/>
    <property type="match status" value="1"/>
</dbReference>
<keyword evidence="2" id="KW-0472">Membrane</keyword>
<dbReference type="InterPro" id="IPR006201">
    <property type="entry name" value="Neur_channel"/>
</dbReference>
<dbReference type="Gene3D" id="1.20.58.390">
    <property type="entry name" value="Neurotransmitter-gated ion-channel transmembrane domain"/>
    <property type="match status" value="1"/>
</dbReference>
<dbReference type="InterPro" id="IPR006202">
    <property type="entry name" value="Neur_chan_lig-bd"/>
</dbReference>
<feature type="transmembrane region" description="Helical" evidence="2">
    <location>
        <begin position="357"/>
        <end position="376"/>
    </location>
</feature>
<proteinExistence type="predicted"/>
<feature type="domain" description="ShKT" evidence="4">
    <location>
        <begin position="36"/>
        <end position="70"/>
    </location>
</feature>
<name>A0A914XIG7_9BILA</name>
<feature type="transmembrane region" description="Helical" evidence="2">
    <location>
        <begin position="296"/>
        <end position="313"/>
    </location>
</feature>
<keyword evidence="1" id="KW-1015">Disulfide bond</keyword>
<evidence type="ECO:0000259" key="4">
    <source>
        <dbReference type="PROSITE" id="PS51670"/>
    </source>
</evidence>
<dbReference type="WBParaSite" id="PSAMB.scaffold8854size5691.g31858.t1">
    <property type="protein sequence ID" value="PSAMB.scaffold8854size5691.g31858.t1"/>
    <property type="gene ID" value="PSAMB.scaffold8854size5691.g31858"/>
</dbReference>
<dbReference type="GO" id="GO:0004888">
    <property type="term" value="F:transmembrane signaling receptor activity"/>
    <property type="evidence" value="ECO:0007669"/>
    <property type="project" value="InterPro"/>
</dbReference>
<comment type="caution">
    <text evidence="1">Lacks conserved residue(s) required for the propagation of feature annotation.</text>
</comment>
<keyword evidence="2" id="KW-0812">Transmembrane</keyword>
<organism evidence="5 6">
    <name type="scientific">Plectus sambesii</name>
    <dbReference type="NCBI Taxonomy" id="2011161"/>
    <lineage>
        <taxon>Eukaryota</taxon>
        <taxon>Metazoa</taxon>
        <taxon>Ecdysozoa</taxon>
        <taxon>Nematoda</taxon>
        <taxon>Chromadorea</taxon>
        <taxon>Plectida</taxon>
        <taxon>Plectina</taxon>
        <taxon>Plectoidea</taxon>
        <taxon>Plectidae</taxon>
        <taxon>Plectus</taxon>
    </lineage>
</organism>
<feature type="chain" id="PRO_5037064570" evidence="3">
    <location>
        <begin position="19"/>
        <end position="464"/>
    </location>
</feature>
<dbReference type="SMART" id="SM00254">
    <property type="entry name" value="ShKT"/>
    <property type="match status" value="1"/>
</dbReference>
<evidence type="ECO:0000256" key="1">
    <source>
        <dbReference type="PROSITE-ProRule" id="PRU01005"/>
    </source>
</evidence>
<dbReference type="Pfam" id="PF01549">
    <property type="entry name" value="ShK"/>
    <property type="match status" value="1"/>
</dbReference>
<dbReference type="InterPro" id="IPR038050">
    <property type="entry name" value="Neuro_actylchol_rec"/>
</dbReference>
<keyword evidence="5" id="KW-1185">Reference proteome</keyword>
<feature type="disulfide bond" evidence="1">
    <location>
        <begin position="36"/>
        <end position="70"/>
    </location>
</feature>
<evidence type="ECO:0000313" key="5">
    <source>
        <dbReference type="Proteomes" id="UP000887566"/>
    </source>
</evidence>
<feature type="signal peptide" evidence="3">
    <location>
        <begin position="1"/>
        <end position="18"/>
    </location>
</feature>
<protein>
    <submittedName>
        <fullName evidence="6">ShKT domain-containing protein</fullName>
    </submittedName>
</protein>
<dbReference type="InterPro" id="IPR036734">
    <property type="entry name" value="Neur_chan_lig-bd_sf"/>
</dbReference>
<sequence length="464" mass="51916">MLLASALSLLLVVVCCSATDPPVFVEDGAKSGNAGCVDNDVKCSVWASQGECQTNAAWMMGNCRRSCQSCQGGDRAWKLRSHIASSYDNTSGIQNFTINKVMIESLRLDHMEIDETTEIMKAHGRLALTWNDTRLIWDREQWGISWLNFYWIQIWTPQVIQTNAPNAQPGIVSGKVLAANYTGQVFMWTDFSFSAACPFDYSAYPGDQQECCFKIDDKRYFAVRFMVSEETKRLAQESGSNTHLTGWKVDNVDVRENNYVIKVLSDWKVDPYDFESTNCEICVRVKRNAPYYRTQLVGPAIATAIITLTSFLVGDFALQLWLLIASMALQLCSMVVLNARLPPTTSGNPTILKFYGFNMASTVIMFVTTVLLYNLAHLRSAVPPPHFVDQLLGMIEKFIPCMRVDNNESKLTEVQMNEEAGAGGAGSASLGKRYYASLASVLKYLVFIFFFAIYLLVIFSCFAI</sequence>
<dbReference type="Proteomes" id="UP000887566">
    <property type="component" value="Unplaced"/>
</dbReference>
<evidence type="ECO:0000256" key="3">
    <source>
        <dbReference type="SAM" id="SignalP"/>
    </source>
</evidence>
<dbReference type="InterPro" id="IPR003582">
    <property type="entry name" value="ShKT_dom"/>
</dbReference>
<keyword evidence="3" id="KW-0732">Signal</keyword>
<dbReference type="AlphaFoldDB" id="A0A914XIG7"/>
<feature type="transmembrane region" description="Helical" evidence="2">
    <location>
        <begin position="320"/>
        <end position="337"/>
    </location>
</feature>
<dbReference type="GO" id="GO:0005230">
    <property type="term" value="F:extracellular ligand-gated monoatomic ion channel activity"/>
    <property type="evidence" value="ECO:0007669"/>
    <property type="project" value="InterPro"/>
</dbReference>